<evidence type="ECO:0000256" key="6">
    <source>
        <dbReference type="SAM" id="SignalP"/>
    </source>
</evidence>
<feature type="domain" description="Thioredoxin" evidence="7">
    <location>
        <begin position="57"/>
        <end position="195"/>
    </location>
</feature>
<gene>
    <name evidence="8" type="primary">yneN</name>
    <name evidence="8" type="ORF">AOT14_08180</name>
</gene>
<keyword evidence="3" id="KW-1015">Disulfide bond</keyword>
<evidence type="ECO:0000256" key="3">
    <source>
        <dbReference type="ARBA" id="ARBA00023157"/>
    </source>
</evidence>
<dbReference type="InterPro" id="IPR013766">
    <property type="entry name" value="Thioredoxin_domain"/>
</dbReference>
<evidence type="ECO:0000256" key="5">
    <source>
        <dbReference type="SAM" id="MobiDB-lite"/>
    </source>
</evidence>
<dbReference type="EMBL" id="CP012900">
    <property type="protein sequence ID" value="ALJ27254.1"/>
    <property type="molecule type" value="Genomic_DNA"/>
</dbReference>
<evidence type="ECO:0000256" key="2">
    <source>
        <dbReference type="ARBA" id="ARBA00022748"/>
    </source>
</evidence>
<feature type="chain" id="PRO_5006588529" evidence="6">
    <location>
        <begin position="26"/>
        <end position="198"/>
    </location>
</feature>
<dbReference type="GO" id="GO:0015036">
    <property type="term" value="F:disulfide oxidoreductase activity"/>
    <property type="evidence" value="ECO:0007669"/>
    <property type="project" value="UniProtKB-ARBA"/>
</dbReference>
<dbReference type="PANTHER" id="PTHR42852:SF6">
    <property type="entry name" value="THIOL:DISULFIDE INTERCHANGE PROTEIN DSBE"/>
    <property type="match status" value="1"/>
</dbReference>
<dbReference type="InterPro" id="IPR000866">
    <property type="entry name" value="AhpC/TSA"/>
</dbReference>
<dbReference type="PANTHER" id="PTHR42852">
    <property type="entry name" value="THIOL:DISULFIDE INTERCHANGE PROTEIN DSBE"/>
    <property type="match status" value="1"/>
</dbReference>
<dbReference type="InterPro" id="IPR036249">
    <property type="entry name" value="Thioredoxin-like_sf"/>
</dbReference>
<evidence type="ECO:0000256" key="1">
    <source>
        <dbReference type="ARBA" id="ARBA00004196"/>
    </source>
</evidence>
<dbReference type="SUPFAM" id="SSF52833">
    <property type="entry name" value="Thioredoxin-like"/>
    <property type="match status" value="1"/>
</dbReference>
<dbReference type="PROSITE" id="PS51352">
    <property type="entry name" value="THIOREDOXIN_2"/>
    <property type="match status" value="1"/>
</dbReference>
<reference evidence="8 9" key="1">
    <citation type="journal article" date="2015" name="Genome Announc.">
        <title>Complete Genome Sequencing of Stenotrophomonas acidaminiphila ZAC14D2_NAIMI4_2, a Multidrug-Resistant Strain Isolated from Sediments of a Polluted River in Mexico, Uncovers New Antibiotic Resistance Genes and a Novel Class-II Lasso Peptide Biosynthesis Gene Cluster.</title>
        <authorList>
            <person name="Vinuesa P."/>
            <person name="Ochoa-Sanchez L.E."/>
        </authorList>
    </citation>
    <scope>NUCLEOTIDE SEQUENCE [LARGE SCALE GENOMIC DNA]</scope>
    <source>
        <strain evidence="8 9">ZAC14D2_NAIMI4_2</strain>
    </source>
</reference>
<keyword evidence="4" id="KW-0676">Redox-active center</keyword>
<dbReference type="GO" id="GO:0016209">
    <property type="term" value="F:antioxidant activity"/>
    <property type="evidence" value="ECO:0007669"/>
    <property type="project" value="InterPro"/>
</dbReference>
<keyword evidence="2" id="KW-0201">Cytochrome c-type biogenesis</keyword>
<evidence type="ECO:0000256" key="4">
    <source>
        <dbReference type="ARBA" id="ARBA00023284"/>
    </source>
</evidence>
<keyword evidence="6" id="KW-0732">Signal</keyword>
<dbReference type="Proteomes" id="UP000061010">
    <property type="component" value="Chromosome"/>
</dbReference>
<evidence type="ECO:0000259" key="7">
    <source>
        <dbReference type="PROSITE" id="PS51352"/>
    </source>
</evidence>
<dbReference type="InterPro" id="IPR050553">
    <property type="entry name" value="Thioredoxin_ResA/DsbE_sf"/>
</dbReference>
<dbReference type="PATRIC" id="fig|128780.6.peg.831"/>
<dbReference type="RefSeq" id="WP_054663222.1">
    <property type="nucleotide sequence ID" value="NZ_CP125110.1"/>
</dbReference>
<sequence precursor="true">MTPRLLPFALLVLALAGCSAPDADAPATVAGTPPPPAAVPASNPAEAPAAGANPGVVAETAAMPRLQARTVAGEDYDLAGHRGKWVVVNFWATWCGPCLQEMPELSALHAMRDNVEVVGLAYEDIEPDDMRAFLEKHPVAYPIVILDPYDPPKDFATPRGLPMTYLIGPDGKVAHQFLGPVDAGKIEQAIVAAGGKVG</sequence>
<organism evidence="8 9">
    <name type="scientific">Stenotrophomonas acidaminiphila</name>
    <dbReference type="NCBI Taxonomy" id="128780"/>
    <lineage>
        <taxon>Bacteria</taxon>
        <taxon>Pseudomonadati</taxon>
        <taxon>Pseudomonadota</taxon>
        <taxon>Gammaproteobacteria</taxon>
        <taxon>Lysobacterales</taxon>
        <taxon>Lysobacteraceae</taxon>
        <taxon>Stenotrophomonas</taxon>
    </lineage>
</organism>
<dbReference type="CDD" id="cd02966">
    <property type="entry name" value="TlpA_like_family"/>
    <property type="match status" value="1"/>
</dbReference>
<dbReference type="Gene3D" id="3.40.30.10">
    <property type="entry name" value="Glutaredoxin"/>
    <property type="match status" value="1"/>
</dbReference>
<dbReference type="GO" id="GO:0030313">
    <property type="term" value="C:cell envelope"/>
    <property type="evidence" value="ECO:0007669"/>
    <property type="project" value="UniProtKB-SubCell"/>
</dbReference>
<dbReference type="PROSITE" id="PS51257">
    <property type="entry name" value="PROKAR_LIPOPROTEIN"/>
    <property type="match status" value="1"/>
</dbReference>
<evidence type="ECO:0000313" key="8">
    <source>
        <dbReference type="EMBL" id="ALJ27254.1"/>
    </source>
</evidence>
<comment type="subcellular location">
    <subcellularLocation>
        <location evidence="1">Cell envelope</location>
    </subcellularLocation>
</comment>
<dbReference type="InterPro" id="IPR017937">
    <property type="entry name" value="Thioredoxin_CS"/>
</dbReference>
<keyword evidence="9" id="KW-1185">Reference proteome</keyword>
<feature type="region of interest" description="Disordered" evidence="5">
    <location>
        <begin position="24"/>
        <end position="53"/>
    </location>
</feature>
<accession>A0A0S1AWT3</accession>
<evidence type="ECO:0000313" key="9">
    <source>
        <dbReference type="Proteomes" id="UP000061010"/>
    </source>
</evidence>
<proteinExistence type="predicted"/>
<name>A0A0S1AWT3_9GAMM</name>
<dbReference type="PROSITE" id="PS00194">
    <property type="entry name" value="THIOREDOXIN_1"/>
    <property type="match status" value="1"/>
</dbReference>
<dbReference type="KEGG" id="sacz:AOT14_08180"/>
<dbReference type="AlphaFoldDB" id="A0A0S1AWT3"/>
<protein>
    <submittedName>
        <fullName evidence="8">Thioredoxin</fullName>
    </submittedName>
</protein>
<feature type="compositionally biased region" description="Low complexity" evidence="5">
    <location>
        <begin position="39"/>
        <end position="53"/>
    </location>
</feature>
<dbReference type="OrthoDB" id="9796554at2"/>
<feature type="signal peptide" evidence="6">
    <location>
        <begin position="1"/>
        <end position="25"/>
    </location>
</feature>
<dbReference type="Pfam" id="PF00578">
    <property type="entry name" value="AhpC-TSA"/>
    <property type="match status" value="1"/>
</dbReference>
<dbReference type="GO" id="GO:0017004">
    <property type="term" value="P:cytochrome complex assembly"/>
    <property type="evidence" value="ECO:0007669"/>
    <property type="project" value="UniProtKB-KW"/>
</dbReference>